<dbReference type="InterPro" id="IPR008271">
    <property type="entry name" value="Ser/Thr_kinase_AS"/>
</dbReference>
<dbReference type="InterPro" id="IPR051681">
    <property type="entry name" value="Ser/Thr_Kinases-Pseudokinases"/>
</dbReference>
<dbReference type="PROSITE" id="PS50011">
    <property type="entry name" value="PROTEIN_KINASE_DOM"/>
    <property type="match status" value="2"/>
</dbReference>
<organism evidence="4 5">
    <name type="scientific">Leucocoprinus birnbaumii</name>
    <dbReference type="NCBI Taxonomy" id="56174"/>
    <lineage>
        <taxon>Eukaryota</taxon>
        <taxon>Fungi</taxon>
        <taxon>Dikarya</taxon>
        <taxon>Basidiomycota</taxon>
        <taxon>Agaricomycotina</taxon>
        <taxon>Agaricomycetes</taxon>
        <taxon>Agaricomycetidae</taxon>
        <taxon>Agaricales</taxon>
        <taxon>Agaricineae</taxon>
        <taxon>Agaricaceae</taxon>
        <taxon>Leucocoprinus</taxon>
    </lineage>
</organism>
<dbReference type="SMART" id="SM00220">
    <property type="entry name" value="S_TKc"/>
    <property type="match status" value="1"/>
</dbReference>
<keyword evidence="5" id="KW-1185">Reference proteome</keyword>
<dbReference type="InterPro" id="IPR001245">
    <property type="entry name" value="Ser-Thr/Tyr_kinase_cat_dom"/>
</dbReference>
<gene>
    <name evidence="4" type="ORF">NP233_g12754</name>
</gene>
<evidence type="ECO:0000259" key="3">
    <source>
        <dbReference type="PROSITE" id="PS50011"/>
    </source>
</evidence>
<dbReference type="PANTHER" id="PTHR44329">
    <property type="entry name" value="SERINE/THREONINE-PROTEIN KINASE TNNI3K-RELATED"/>
    <property type="match status" value="1"/>
</dbReference>
<dbReference type="Pfam" id="PF00270">
    <property type="entry name" value="DEAD"/>
    <property type="match status" value="1"/>
</dbReference>
<dbReference type="Pfam" id="PF00069">
    <property type="entry name" value="Pkinase"/>
    <property type="match status" value="1"/>
</dbReference>
<comment type="similarity">
    <text evidence="1">Belongs to the protein kinase superfamily. TKL Ser/Thr protein kinase family. ROCO subfamily.</text>
</comment>
<dbReference type="InterPro" id="IPR011545">
    <property type="entry name" value="DEAD/DEAH_box_helicase_dom"/>
</dbReference>
<dbReference type="InterPro" id="IPR011009">
    <property type="entry name" value="Kinase-like_dom_sf"/>
</dbReference>
<name>A0AAD5VDU7_9AGAR</name>
<evidence type="ECO:0000256" key="1">
    <source>
        <dbReference type="ARBA" id="ARBA00008171"/>
    </source>
</evidence>
<sequence>MKAQLTQIVGSENSPSLMVPERLGQSLETLVSNRDKLNATVAIAKGLSPEDTQMFVDFLELVVADLGPYRNANLAYYLLVSIMKSSHVVPGFYKLSSGIRYDPTPLLVNGSLTSVHRGSDLKVLVHIAAPAMFRKDLFVNLPCWAYISDSNVLSFYGLFYEDAPESPRLCVVTPLWASRTLNDYIAEASQTSRMPLVLDIASGMIYLQKMNTVTQYETKGNILVSDQGRAVITCDFPVNLRLPRQSTYFRRFSAPFHRYDWADNVWTFGCLCYMILTCKEPYYQYTEEADIDSAVHRGELPRRPDGNKDDMDEIGDCAWSLINHCCQYWRRYRPTLEEAQRLVISWGIKDDRPSVDMSLETSLFVMRSRPFVNFNRVETLLGQIQIELLKSPLTKLLRNHMKDLVRATEGLKPDDIHALVDFLDLVLTDYLLKSEERNRALALLAKVTSTTHIFPHRHGSESSYSGHIYHIQTFLPFCGVLLNKVNGSQRICLVSPFMRNGNLNTYARHLSPRSRLALVITILDVANGLQHLHEFGIIHGDLKGENVLISNEGRCLITDFGTTHITTATATVTTSKFPTTLHYAAPEVVLNDDPPTREQDVWAFGCVCYETISRLPPYFQYRSVVQISVALARKEIPKWPGLAQNDAENGVNEDTLDFDKEAEECDKIDDQAWNLITTCCEPEPGSRPDISTIQQLIVDMKVWDDRPAPKTSFATEISKLREDQVISPDHIGELLSDLQKAVVSINEEDLEEDIDFQDLWYSDDNERYDPEMVANLDHDPFRVNVGNQATRATGGDDDGNNNQESRGKGTRDFDIGAFGDLAATTHESDSYPAAGMLYSPLPSPEQIRTDVIKRFKVHPCLYQIHNALAQFRGEDCITIAATGSGKTLTFWIPLLYLPKKAFIFLITALNILGDQNVKELEQYNFTAINLTAENCTDEVFKIRKLQTGTIKSLSSARNEF</sequence>
<dbReference type="SUPFAM" id="SSF56112">
    <property type="entry name" value="Protein kinase-like (PK-like)"/>
    <property type="match status" value="2"/>
</dbReference>
<dbReference type="PROSITE" id="PS00108">
    <property type="entry name" value="PROTEIN_KINASE_ST"/>
    <property type="match status" value="1"/>
</dbReference>
<dbReference type="SUPFAM" id="SSF52540">
    <property type="entry name" value="P-loop containing nucleoside triphosphate hydrolases"/>
    <property type="match status" value="1"/>
</dbReference>
<feature type="region of interest" description="Disordered" evidence="2">
    <location>
        <begin position="787"/>
        <end position="811"/>
    </location>
</feature>
<protein>
    <recommendedName>
        <fullName evidence="3">Protein kinase domain-containing protein</fullName>
    </recommendedName>
</protein>
<evidence type="ECO:0000256" key="2">
    <source>
        <dbReference type="SAM" id="MobiDB-lite"/>
    </source>
</evidence>
<feature type="domain" description="Protein kinase" evidence="3">
    <location>
        <begin position="101"/>
        <end position="355"/>
    </location>
</feature>
<dbReference type="InterPro" id="IPR000719">
    <property type="entry name" value="Prot_kinase_dom"/>
</dbReference>
<dbReference type="GO" id="GO:0004674">
    <property type="term" value="F:protein serine/threonine kinase activity"/>
    <property type="evidence" value="ECO:0007669"/>
    <property type="project" value="TreeGrafter"/>
</dbReference>
<evidence type="ECO:0000313" key="4">
    <source>
        <dbReference type="EMBL" id="KAJ3552963.1"/>
    </source>
</evidence>
<dbReference type="Gene3D" id="1.10.510.10">
    <property type="entry name" value="Transferase(Phosphotransferase) domain 1"/>
    <property type="match status" value="2"/>
</dbReference>
<dbReference type="Gene3D" id="3.40.50.300">
    <property type="entry name" value="P-loop containing nucleotide triphosphate hydrolases"/>
    <property type="match status" value="1"/>
</dbReference>
<accession>A0AAD5VDU7</accession>
<feature type="domain" description="Protein kinase" evidence="3">
    <location>
        <begin position="390"/>
        <end position="697"/>
    </location>
</feature>
<reference evidence="4" key="1">
    <citation type="submission" date="2022-07" db="EMBL/GenBank/DDBJ databases">
        <title>Genome Sequence of Leucocoprinus birnbaumii.</title>
        <authorList>
            <person name="Buettner E."/>
        </authorList>
    </citation>
    <scope>NUCLEOTIDE SEQUENCE</scope>
    <source>
        <strain evidence="4">VT141</strain>
    </source>
</reference>
<dbReference type="GO" id="GO:0003676">
    <property type="term" value="F:nucleic acid binding"/>
    <property type="evidence" value="ECO:0007669"/>
    <property type="project" value="InterPro"/>
</dbReference>
<dbReference type="GO" id="GO:0005524">
    <property type="term" value="F:ATP binding"/>
    <property type="evidence" value="ECO:0007669"/>
    <property type="project" value="InterPro"/>
</dbReference>
<dbReference type="EMBL" id="JANIEX010001978">
    <property type="protein sequence ID" value="KAJ3552963.1"/>
    <property type="molecule type" value="Genomic_DNA"/>
</dbReference>
<dbReference type="Proteomes" id="UP001213000">
    <property type="component" value="Unassembled WGS sequence"/>
</dbReference>
<evidence type="ECO:0000313" key="5">
    <source>
        <dbReference type="Proteomes" id="UP001213000"/>
    </source>
</evidence>
<comment type="caution">
    <text evidence="4">The sequence shown here is derived from an EMBL/GenBank/DDBJ whole genome shotgun (WGS) entry which is preliminary data.</text>
</comment>
<proteinExistence type="inferred from homology"/>
<dbReference type="AlphaFoldDB" id="A0AAD5VDU7"/>
<dbReference type="InterPro" id="IPR027417">
    <property type="entry name" value="P-loop_NTPase"/>
</dbReference>
<dbReference type="Pfam" id="PF07714">
    <property type="entry name" value="PK_Tyr_Ser-Thr"/>
    <property type="match status" value="1"/>
</dbReference>